<evidence type="ECO:0000256" key="3">
    <source>
        <dbReference type="SAM" id="Phobius"/>
    </source>
</evidence>
<dbReference type="SUPFAM" id="SSF81296">
    <property type="entry name" value="E set domains"/>
    <property type="match status" value="1"/>
</dbReference>
<dbReference type="InterPro" id="IPR014756">
    <property type="entry name" value="Ig_E-set"/>
</dbReference>
<accession>A0A9W8CJ49</accession>
<feature type="compositionally biased region" description="Polar residues" evidence="2">
    <location>
        <begin position="160"/>
        <end position="170"/>
    </location>
</feature>
<reference evidence="5" key="1">
    <citation type="submission" date="2022-07" db="EMBL/GenBank/DDBJ databases">
        <title>Phylogenomic reconstructions and comparative analyses of Kickxellomycotina fungi.</title>
        <authorList>
            <person name="Reynolds N.K."/>
            <person name="Stajich J.E."/>
            <person name="Barry K."/>
            <person name="Grigoriev I.V."/>
            <person name="Crous P."/>
            <person name="Smith M.E."/>
        </authorList>
    </citation>
    <scope>NUCLEOTIDE SEQUENCE</scope>
    <source>
        <strain evidence="5">NBRC 105413</strain>
    </source>
</reference>
<evidence type="ECO:0000313" key="5">
    <source>
        <dbReference type="EMBL" id="KAJ1643874.1"/>
    </source>
</evidence>
<dbReference type="InterPro" id="IPR050827">
    <property type="entry name" value="CRP1_MDG1_kinase"/>
</dbReference>
<evidence type="ECO:0000256" key="1">
    <source>
        <dbReference type="ARBA" id="ARBA00010926"/>
    </source>
</evidence>
<feature type="domain" description="AMP-activated protein kinase glycogen-binding" evidence="4">
    <location>
        <begin position="8"/>
        <end position="98"/>
    </location>
</feature>
<organism evidence="5 6">
    <name type="scientific">Coemansia asiatica</name>
    <dbReference type="NCBI Taxonomy" id="1052880"/>
    <lineage>
        <taxon>Eukaryota</taxon>
        <taxon>Fungi</taxon>
        <taxon>Fungi incertae sedis</taxon>
        <taxon>Zoopagomycota</taxon>
        <taxon>Kickxellomycotina</taxon>
        <taxon>Kickxellomycetes</taxon>
        <taxon>Kickxellales</taxon>
        <taxon>Kickxellaceae</taxon>
        <taxon>Coemansia</taxon>
    </lineage>
</organism>
<feature type="compositionally biased region" description="Low complexity" evidence="2">
    <location>
        <begin position="97"/>
        <end position="117"/>
    </location>
</feature>
<protein>
    <recommendedName>
        <fullName evidence="4">AMP-activated protein kinase glycogen-binding domain-containing protein</fullName>
    </recommendedName>
</protein>
<dbReference type="InterPro" id="IPR013783">
    <property type="entry name" value="Ig-like_fold"/>
</dbReference>
<proteinExistence type="inferred from homology"/>
<dbReference type="EMBL" id="JANBOH010000212">
    <property type="protein sequence ID" value="KAJ1643874.1"/>
    <property type="molecule type" value="Genomic_DNA"/>
</dbReference>
<comment type="similarity">
    <text evidence="1">Belongs to the 5'-AMP-activated protein kinase beta subunit family.</text>
</comment>
<dbReference type="CDD" id="cd02859">
    <property type="entry name" value="E_set_AMPKbeta_like_N"/>
    <property type="match status" value="1"/>
</dbReference>
<comment type="caution">
    <text evidence="5">The sequence shown here is derived from an EMBL/GenBank/DDBJ whole genome shotgun (WGS) entry which is preliminary data.</text>
</comment>
<keyword evidence="3" id="KW-0812">Transmembrane</keyword>
<sequence length="238" mass="25509">MDSTQTVRTTVVWPDGTPESVGIRGTFGSDPQHWWQETIELRKTAAADKYTVDLDLPLGKYEFKFVINSTDWRINAQMYTSVDDGSGNTNNVLVVPAKSKSSKASSSSHTALSAEQSSDFDTDQQLDPRNDQVCSVIDKWLKESQEVSEQTPLLGAGSSKGASKTRTSNDADAEVLGSRSGSTDEQGEGEGESRAALSEDNGSSSGGSWWNRARRYVICAVAVLAIAALGLVSGMLCS</sequence>
<gene>
    <name evidence="5" type="ORF">LPJ64_004404</name>
</gene>
<dbReference type="Gene3D" id="2.60.40.10">
    <property type="entry name" value="Immunoglobulins"/>
    <property type="match status" value="1"/>
</dbReference>
<evidence type="ECO:0000313" key="6">
    <source>
        <dbReference type="Proteomes" id="UP001145021"/>
    </source>
</evidence>
<name>A0A9W8CJ49_9FUNG</name>
<dbReference type="InterPro" id="IPR032640">
    <property type="entry name" value="AMPK1_CBM"/>
</dbReference>
<dbReference type="Proteomes" id="UP001145021">
    <property type="component" value="Unassembled WGS sequence"/>
</dbReference>
<dbReference type="AlphaFoldDB" id="A0A9W8CJ49"/>
<dbReference type="PANTHER" id="PTHR10343:SF84">
    <property type="entry name" value="5'-AMP-ACTIVATED PROTEIN KINASE SUBUNIT BETA-1"/>
    <property type="match status" value="1"/>
</dbReference>
<evidence type="ECO:0000256" key="2">
    <source>
        <dbReference type="SAM" id="MobiDB-lite"/>
    </source>
</evidence>
<feature type="region of interest" description="Disordered" evidence="2">
    <location>
        <begin position="148"/>
        <end position="206"/>
    </location>
</feature>
<dbReference type="PANTHER" id="PTHR10343">
    <property type="entry name" value="5'-AMP-ACTIVATED PROTEIN KINASE , BETA SUBUNIT"/>
    <property type="match status" value="1"/>
</dbReference>
<feature type="transmembrane region" description="Helical" evidence="3">
    <location>
        <begin position="216"/>
        <end position="236"/>
    </location>
</feature>
<evidence type="ECO:0000259" key="4">
    <source>
        <dbReference type="Pfam" id="PF16561"/>
    </source>
</evidence>
<feature type="region of interest" description="Disordered" evidence="2">
    <location>
        <begin position="97"/>
        <end position="128"/>
    </location>
</feature>
<keyword evidence="3" id="KW-0472">Membrane</keyword>
<keyword evidence="6" id="KW-1185">Reference proteome</keyword>
<keyword evidence="3" id="KW-1133">Transmembrane helix</keyword>
<dbReference type="Pfam" id="PF16561">
    <property type="entry name" value="AMPK1_CBM"/>
    <property type="match status" value="1"/>
</dbReference>